<proteinExistence type="predicted"/>
<name>A0ACC0MPU8_RHOML</name>
<gene>
    <name evidence="1" type="ORF">RHMOL_Rhmol08G0183700</name>
</gene>
<accession>A0ACC0MPU8</accession>
<dbReference type="EMBL" id="CM046395">
    <property type="protein sequence ID" value="KAI8542990.1"/>
    <property type="molecule type" value="Genomic_DNA"/>
</dbReference>
<keyword evidence="2" id="KW-1185">Reference proteome</keyword>
<organism evidence="1 2">
    <name type="scientific">Rhododendron molle</name>
    <name type="common">Chinese azalea</name>
    <name type="synonym">Azalea mollis</name>
    <dbReference type="NCBI Taxonomy" id="49168"/>
    <lineage>
        <taxon>Eukaryota</taxon>
        <taxon>Viridiplantae</taxon>
        <taxon>Streptophyta</taxon>
        <taxon>Embryophyta</taxon>
        <taxon>Tracheophyta</taxon>
        <taxon>Spermatophyta</taxon>
        <taxon>Magnoliopsida</taxon>
        <taxon>eudicotyledons</taxon>
        <taxon>Gunneridae</taxon>
        <taxon>Pentapetalae</taxon>
        <taxon>asterids</taxon>
        <taxon>Ericales</taxon>
        <taxon>Ericaceae</taxon>
        <taxon>Ericoideae</taxon>
        <taxon>Rhodoreae</taxon>
        <taxon>Rhododendron</taxon>
    </lineage>
</organism>
<evidence type="ECO:0000313" key="2">
    <source>
        <dbReference type="Proteomes" id="UP001062846"/>
    </source>
</evidence>
<dbReference type="Proteomes" id="UP001062846">
    <property type="component" value="Chromosome 8"/>
</dbReference>
<reference evidence="1" key="1">
    <citation type="submission" date="2022-02" db="EMBL/GenBank/DDBJ databases">
        <title>Plant Genome Project.</title>
        <authorList>
            <person name="Zhang R.-G."/>
        </authorList>
    </citation>
    <scope>NUCLEOTIDE SEQUENCE</scope>
    <source>
        <strain evidence="1">AT1</strain>
    </source>
</reference>
<sequence>MIDLYGDAPFGRCLHIDVPVNELRIESTLDNVRVVLTPDVIAKYLGYTRPPLSTVNYPLPGGAYIDPAIVNNALYLDIRLYDGHHKSGAFREEYRLLNKAIHVNLFPRGSEHQPRQRGVELLYVFASGEYVFDAALWIFYQVHNFQVESQNSARMPFPCMISKICKSQKVRGPRFAFLEPLKPDPLDTSSVTKSKS</sequence>
<protein>
    <submittedName>
        <fullName evidence="1">Uncharacterized protein</fullName>
    </submittedName>
</protein>
<evidence type="ECO:0000313" key="1">
    <source>
        <dbReference type="EMBL" id="KAI8542990.1"/>
    </source>
</evidence>
<comment type="caution">
    <text evidence="1">The sequence shown here is derived from an EMBL/GenBank/DDBJ whole genome shotgun (WGS) entry which is preliminary data.</text>
</comment>